<dbReference type="InterPro" id="IPR012337">
    <property type="entry name" value="RNaseH-like_sf"/>
</dbReference>
<organism evidence="2 3">
    <name type="scientific">Flavobacterium cupreum</name>
    <dbReference type="NCBI Taxonomy" id="2133766"/>
    <lineage>
        <taxon>Bacteria</taxon>
        <taxon>Pseudomonadati</taxon>
        <taxon>Bacteroidota</taxon>
        <taxon>Flavobacteriia</taxon>
        <taxon>Flavobacteriales</taxon>
        <taxon>Flavobacteriaceae</taxon>
        <taxon>Flavobacterium</taxon>
    </lineage>
</organism>
<evidence type="ECO:0000313" key="2">
    <source>
        <dbReference type="EMBL" id="RUT68588.1"/>
    </source>
</evidence>
<dbReference type="AlphaFoldDB" id="A0A434A2H1"/>
<proteinExistence type="predicted"/>
<dbReference type="OrthoDB" id="501284at2"/>
<accession>A0A434A2H1</accession>
<evidence type="ECO:0000313" key="3">
    <source>
        <dbReference type="Proteomes" id="UP000288102"/>
    </source>
</evidence>
<evidence type="ECO:0000259" key="1">
    <source>
        <dbReference type="PROSITE" id="PS50994"/>
    </source>
</evidence>
<dbReference type="SUPFAM" id="SSF53098">
    <property type="entry name" value="Ribonuclease H-like"/>
    <property type="match status" value="1"/>
</dbReference>
<dbReference type="Gene3D" id="1.10.10.60">
    <property type="entry name" value="Homeodomain-like"/>
    <property type="match status" value="1"/>
</dbReference>
<dbReference type="Proteomes" id="UP000288102">
    <property type="component" value="Unassembled WGS sequence"/>
</dbReference>
<dbReference type="Pfam" id="PF09299">
    <property type="entry name" value="Mu-transpos_C"/>
    <property type="match status" value="1"/>
</dbReference>
<dbReference type="RefSeq" id="WP_127340250.1">
    <property type="nucleotide sequence ID" value="NZ_QWDM01000016.1"/>
</dbReference>
<protein>
    <submittedName>
        <fullName evidence="2">Transposase</fullName>
    </submittedName>
</protein>
<dbReference type="InterPro" id="IPR036397">
    <property type="entry name" value="RNaseH_sf"/>
</dbReference>
<reference evidence="3" key="1">
    <citation type="journal article" date="2019" name="Syst. Appl. Microbiol.">
        <title>Flavobacterium circumlabens sp. nov. and Flavobacterium cupreum sp. nov., two psychrotrophic species isolated from Antarctic environmental samples.</title>
        <authorList>
            <person name="Kralova S."/>
            <person name="Busse H.-J."/>
            <person name="Svec P."/>
            <person name="Maslanova I."/>
            <person name="Stankova E."/>
            <person name="Bartak M."/>
            <person name="Sedlacek I."/>
        </authorList>
    </citation>
    <scope>NUCLEOTIDE SEQUENCE [LARGE SCALE GENOMIC DNA]</scope>
    <source>
        <strain evidence="3">CCM 8825</strain>
    </source>
</reference>
<comment type="caution">
    <text evidence="2">The sequence shown here is derived from an EMBL/GenBank/DDBJ whole genome shotgun (WGS) entry which is preliminary data.</text>
</comment>
<dbReference type="EMBL" id="QWDM01000016">
    <property type="protein sequence ID" value="RUT68588.1"/>
    <property type="molecule type" value="Genomic_DNA"/>
</dbReference>
<sequence>MGNLKLDIGEKVEYNGKNCIIAKTVDLNEICIEEVDRNIFRTVNISALNPPTDYEPERQLQSLNDKEWIVATKRFEIIKSVINTKTNRQLIDSIAKKNNVSRSSIYRWLKKYNSYQTVSSLAPTKKNHSKSRLNPEVDKIIYDSIQNVYLNKSKHSINQLCRATEETCNKNNFISPHKSTIIRRLKSLSEEEVLRSRYGKKKADEKFLPIIGHFPGANYPLSIVQVDHTIVDVILVDEINRMPSQRPNLTIAIDVFSRMIVGFYLSFDPPGELGTGICIVNSIMRKEDWLMKFGVEGTWPCWGIMNTIHVDNAKEFRGKMLRKATQNYGMKLEFRPVKNPKYGGHVERVIGTIAKEVHDLPGTTFSNIFERGDYNSMKEATMTLNEFEKWLLEFIINIYHVREHKSIEMSPLQKYKEGIMGSDINKPLTGLPPVVINEKRLRYDFMPYVERTIQEYGVLINRVLYYNNVLKKYIHARADTSKNKKKQLFIFRTDPRDISKIYFYDPVIEDYFEIPYRDSSYPPISKWEFNKVVRYLKKIQEKNIDSNKIFSTYQKMKDIENQSKKSTKKRRLEIIRNNSVSNIKSKSTESSCIIEDISEDTFNPNAEPFKNIDYE</sequence>
<dbReference type="GO" id="GO:0015074">
    <property type="term" value="P:DNA integration"/>
    <property type="evidence" value="ECO:0007669"/>
    <property type="project" value="InterPro"/>
</dbReference>
<name>A0A434A2H1_9FLAO</name>
<dbReference type="InterPro" id="IPR001584">
    <property type="entry name" value="Integrase_cat-core"/>
</dbReference>
<dbReference type="Gene3D" id="3.30.420.10">
    <property type="entry name" value="Ribonuclease H-like superfamily/Ribonuclease H"/>
    <property type="match status" value="1"/>
</dbReference>
<dbReference type="InterPro" id="IPR015378">
    <property type="entry name" value="Transposase-like_Mu_C"/>
</dbReference>
<dbReference type="PROSITE" id="PS50994">
    <property type="entry name" value="INTEGRASE"/>
    <property type="match status" value="1"/>
</dbReference>
<gene>
    <name evidence="2" type="ORF">D0817_20915</name>
</gene>
<keyword evidence="3" id="KW-1185">Reference proteome</keyword>
<dbReference type="GO" id="GO:0003676">
    <property type="term" value="F:nucleic acid binding"/>
    <property type="evidence" value="ECO:0007669"/>
    <property type="project" value="InterPro"/>
</dbReference>
<feature type="domain" description="Integrase catalytic" evidence="1">
    <location>
        <begin position="216"/>
        <end position="419"/>
    </location>
</feature>